<dbReference type="OrthoDB" id="10261433at2759"/>
<comment type="catalytic activity">
    <reaction evidence="9">
        <text>a 2-oxocarboxylate + L-ornithine = L-glutamate 5-semialdehyde + an L-alpha-amino acid</text>
        <dbReference type="Rhea" id="RHEA:13877"/>
        <dbReference type="ChEBI" id="CHEBI:35179"/>
        <dbReference type="ChEBI" id="CHEBI:46911"/>
        <dbReference type="ChEBI" id="CHEBI:58066"/>
        <dbReference type="ChEBI" id="CHEBI:59869"/>
        <dbReference type="EC" id="2.6.1.13"/>
    </reaction>
</comment>
<dbReference type="GO" id="GO:0030170">
    <property type="term" value="F:pyridoxal phosphate binding"/>
    <property type="evidence" value="ECO:0007669"/>
    <property type="project" value="InterPro"/>
</dbReference>
<reference evidence="10 11" key="1">
    <citation type="journal article" date="2018" name="Plant J.">
        <title>Genome sequences of Chlorella sorokiniana UTEX 1602 and Micractinium conductrix SAG 241.80: implications to maltose excretion by a green alga.</title>
        <authorList>
            <person name="Arriola M.B."/>
            <person name="Velmurugan N."/>
            <person name="Zhang Y."/>
            <person name="Plunkett M.H."/>
            <person name="Hondzo H."/>
            <person name="Barney B.M."/>
        </authorList>
    </citation>
    <scope>NUCLEOTIDE SEQUENCE [LARGE SCALE GENOMIC DNA]</scope>
    <source>
        <strain evidence="11">UTEX 1602</strain>
    </source>
</reference>
<dbReference type="STRING" id="3076.A0A2P6TP98"/>
<dbReference type="EMBL" id="LHPG02000010">
    <property type="protein sequence ID" value="PRW51154.1"/>
    <property type="molecule type" value="Genomic_DNA"/>
</dbReference>
<dbReference type="Proteomes" id="UP000239899">
    <property type="component" value="Unassembled WGS sequence"/>
</dbReference>
<keyword evidence="6 9" id="KW-0808">Transferase</keyword>
<protein>
    <recommendedName>
        <fullName evidence="4 9">Ornithine aminotransferase</fullName>
        <ecNumber evidence="4 9">2.6.1.13</ecNumber>
    </recommendedName>
</protein>
<gene>
    <name evidence="10" type="ORF">C2E21_5606</name>
</gene>
<dbReference type="Pfam" id="PF00202">
    <property type="entry name" value="Aminotran_3"/>
    <property type="match status" value="1"/>
</dbReference>
<evidence type="ECO:0000256" key="9">
    <source>
        <dbReference type="RuleBase" id="RU365036"/>
    </source>
</evidence>
<dbReference type="GO" id="GO:0055129">
    <property type="term" value="P:L-proline biosynthetic process"/>
    <property type="evidence" value="ECO:0007669"/>
    <property type="project" value="UniProtKB-UniPathway"/>
</dbReference>
<dbReference type="InterPro" id="IPR015424">
    <property type="entry name" value="PyrdxlP-dep_Trfase"/>
</dbReference>
<name>A0A2P6TP98_CHLSO</name>
<evidence type="ECO:0000313" key="11">
    <source>
        <dbReference type="Proteomes" id="UP000239899"/>
    </source>
</evidence>
<dbReference type="NCBIfam" id="TIGR01885">
    <property type="entry name" value="Orn_aminotrans"/>
    <property type="match status" value="1"/>
</dbReference>
<keyword evidence="11" id="KW-1185">Reference proteome</keyword>
<dbReference type="FunFam" id="3.40.640.10:FF:000011">
    <property type="entry name" value="Ornithine aminotransferase"/>
    <property type="match status" value="1"/>
</dbReference>
<dbReference type="PANTHER" id="PTHR11986">
    <property type="entry name" value="AMINOTRANSFERASE CLASS III"/>
    <property type="match status" value="1"/>
</dbReference>
<accession>A0A2P6TP98</accession>
<dbReference type="FunFam" id="3.90.1150.10:FF:000152">
    <property type="entry name" value="Ornithine aminotransferase"/>
    <property type="match status" value="2"/>
</dbReference>
<evidence type="ECO:0000256" key="6">
    <source>
        <dbReference type="ARBA" id="ARBA00022679"/>
    </source>
</evidence>
<evidence type="ECO:0000256" key="8">
    <source>
        <dbReference type="RuleBase" id="RU003560"/>
    </source>
</evidence>
<evidence type="ECO:0000256" key="1">
    <source>
        <dbReference type="ARBA" id="ARBA00001933"/>
    </source>
</evidence>
<dbReference type="GO" id="GO:0019544">
    <property type="term" value="P:L-arginine catabolic process to L-glutamate"/>
    <property type="evidence" value="ECO:0007669"/>
    <property type="project" value="TreeGrafter"/>
</dbReference>
<dbReference type="InterPro" id="IPR050103">
    <property type="entry name" value="Class-III_PLP-dep_AT"/>
</dbReference>
<dbReference type="EC" id="2.6.1.13" evidence="4 9"/>
<dbReference type="GO" id="GO:0005737">
    <property type="term" value="C:cytoplasm"/>
    <property type="evidence" value="ECO:0007669"/>
    <property type="project" value="TreeGrafter"/>
</dbReference>
<dbReference type="PROSITE" id="PS00600">
    <property type="entry name" value="AA_TRANSFER_CLASS_3"/>
    <property type="match status" value="1"/>
</dbReference>
<evidence type="ECO:0000256" key="5">
    <source>
        <dbReference type="ARBA" id="ARBA00022576"/>
    </source>
</evidence>
<organism evidence="10 11">
    <name type="scientific">Chlorella sorokiniana</name>
    <name type="common">Freshwater green alga</name>
    <dbReference type="NCBI Taxonomy" id="3076"/>
    <lineage>
        <taxon>Eukaryota</taxon>
        <taxon>Viridiplantae</taxon>
        <taxon>Chlorophyta</taxon>
        <taxon>core chlorophytes</taxon>
        <taxon>Trebouxiophyceae</taxon>
        <taxon>Chlorellales</taxon>
        <taxon>Chlorellaceae</taxon>
        <taxon>Chlorella clade</taxon>
        <taxon>Chlorella</taxon>
    </lineage>
</organism>
<evidence type="ECO:0000256" key="7">
    <source>
        <dbReference type="ARBA" id="ARBA00022898"/>
    </source>
</evidence>
<dbReference type="GO" id="GO:0042802">
    <property type="term" value="F:identical protein binding"/>
    <property type="evidence" value="ECO:0007669"/>
    <property type="project" value="TreeGrafter"/>
</dbReference>
<comment type="cofactor">
    <cofactor evidence="1 9">
        <name>pyridoxal 5'-phosphate</name>
        <dbReference type="ChEBI" id="CHEBI:597326"/>
    </cofactor>
</comment>
<sequence>MALRSRGTQLVSNLLSRHAGWALCSSRGMAGHDLHAAFTPLQQQFIDREEQFGAHNYHPLPVVLNRGKGVFMWDVDGKRYFDFLSGYSAVNQGHCHPKIIDAMIQQAQKLTLTSRAFFNDALGEYEEYITKLFGYDKVLPMNTGVEGGETAIKLARRWGYDVKGVPKYEAKILFARNNFWGRTTSAVSSSTDPESYEGFGPFMPGFEIIPYNDVGALQQKLEEDPNIVAFMVEPIQGEAGVVVPQDGYLKQCQQLLHKHKALLIADEVQTGLCRTGKMLCSEWDGVKPDITILGKALSGGTMPVSAVLADNEVMLTIGRGQHGSTYGGNPVAARVAIASLQVLIDEKCAENAERLGPIFRQHIMDIGSPLIQTVRGRGLLNAIVVDPEAKVEAMDICLKLAQEGLLTKPTHRNIIRLAPPLIISEQQLDEAVGIIKKVFASL</sequence>
<dbReference type="Gene3D" id="3.40.640.10">
    <property type="entry name" value="Type I PLP-dependent aspartate aminotransferase-like (Major domain)"/>
    <property type="match status" value="1"/>
</dbReference>
<dbReference type="UniPathway" id="UPA00098">
    <property type="reaction ID" value="UER00358"/>
</dbReference>
<evidence type="ECO:0000313" key="10">
    <source>
        <dbReference type="EMBL" id="PRW51154.1"/>
    </source>
</evidence>
<comment type="caution">
    <text evidence="10">The sequence shown here is derived from an EMBL/GenBank/DDBJ whole genome shotgun (WGS) entry which is preliminary data.</text>
</comment>
<dbReference type="CDD" id="cd00610">
    <property type="entry name" value="OAT_like"/>
    <property type="match status" value="1"/>
</dbReference>
<dbReference type="SUPFAM" id="SSF53383">
    <property type="entry name" value="PLP-dependent transferases"/>
    <property type="match status" value="1"/>
</dbReference>
<keyword evidence="5 9" id="KW-0032">Aminotransferase</keyword>
<dbReference type="GO" id="GO:0004587">
    <property type="term" value="F:ornithine aminotransferase activity"/>
    <property type="evidence" value="ECO:0007669"/>
    <property type="project" value="UniProtKB-EC"/>
</dbReference>
<dbReference type="GO" id="GO:0010121">
    <property type="term" value="P:L-arginine catabolic process to proline via ornithine"/>
    <property type="evidence" value="ECO:0007669"/>
    <property type="project" value="TreeGrafter"/>
</dbReference>
<dbReference type="PIRSF" id="PIRSF000521">
    <property type="entry name" value="Transaminase_4ab_Lys_Orn"/>
    <property type="match status" value="1"/>
</dbReference>
<dbReference type="PANTHER" id="PTHR11986:SF18">
    <property type="entry name" value="ORNITHINE AMINOTRANSFERASE, MITOCHONDRIAL"/>
    <property type="match status" value="1"/>
</dbReference>
<evidence type="ECO:0000256" key="3">
    <source>
        <dbReference type="ARBA" id="ARBA00008954"/>
    </source>
</evidence>
<dbReference type="InterPro" id="IPR015422">
    <property type="entry name" value="PyrdxlP-dep_Trfase_small"/>
</dbReference>
<dbReference type="AlphaFoldDB" id="A0A2P6TP98"/>
<dbReference type="InterPro" id="IPR049704">
    <property type="entry name" value="Aminotrans_3_PPA_site"/>
</dbReference>
<keyword evidence="7 8" id="KW-0663">Pyridoxal phosphate</keyword>
<dbReference type="InterPro" id="IPR005814">
    <property type="entry name" value="Aminotrans_3"/>
</dbReference>
<evidence type="ECO:0000256" key="4">
    <source>
        <dbReference type="ARBA" id="ARBA00012924"/>
    </source>
</evidence>
<comment type="similarity">
    <text evidence="3 8">Belongs to the class-III pyridoxal-phosphate-dependent aminotransferase family.</text>
</comment>
<proteinExistence type="inferred from homology"/>
<comment type="pathway">
    <text evidence="2 9">Amino-acid biosynthesis; L-proline biosynthesis; L-glutamate 5-semialdehyde from L-ornithine: step 1/1.</text>
</comment>
<dbReference type="Gene3D" id="3.90.1150.10">
    <property type="entry name" value="Aspartate Aminotransferase, domain 1"/>
    <property type="match status" value="1"/>
</dbReference>
<dbReference type="InterPro" id="IPR015421">
    <property type="entry name" value="PyrdxlP-dep_Trfase_major"/>
</dbReference>
<evidence type="ECO:0000256" key="2">
    <source>
        <dbReference type="ARBA" id="ARBA00004998"/>
    </source>
</evidence>
<dbReference type="InterPro" id="IPR010164">
    <property type="entry name" value="Orn_aminotrans"/>
</dbReference>